<sequence>MAPALEVLFAQTTEAYRKDPFALNPVLEIVDASKGSLGIYHGAAVEDPSILVILVPWATLEDHNALINDKERYAKLVEVFAKAGDVSTINLFHVYFDGDLATVLNAPFTSFTHIISAKPGKTNDDLQATVKTLASLPQVTGCHGGSFAKAVEKDEYVMLYGWDDPKIHHAAAELEETQKAVKQAAEVIDQIKYGHVKLVTYKRYQS</sequence>
<dbReference type="OrthoDB" id="3830579at2759"/>
<dbReference type="SUPFAM" id="SSF54909">
    <property type="entry name" value="Dimeric alpha+beta barrel"/>
    <property type="match status" value="1"/>
</dbReference>
<dbReference type="GeneID" id="18917925"/>
<dbReference type="InParanoid" id="K5W177"/>
<evidence type="ECO:0008006" key="3">
    <source>
        <dbReference type="Google" id="ProtNLM"/>
    </source>
</evidence>
<dbReference type="RefSeq" id="XP_007398995.1">
    <property type="nucleotide sequence ID" value="XM_007398933.1"/>
</dbReference>
<evidence type="ECO:0000313" key="1">
    <source>
        <dbReference type="EMBL" id="EKM52654.1"/>
    </source>
</evidence>
<reference evidence="1 2" key="1">
    <citation type="journal article" date="2012" name="BMC Genomics">
        <title>Comparative genomics of the white-rot fungi, Phanerochaete carnosa and P. chrysosporium, to elucidate the genetic basis of the distinct wood types they colonize.</title>
        <authorList>
            <person name="Suzuki H."/>
            <person name="MacDonald J."/>
            <person name="Syed K."/>
            <person name="Salamov A."/>
            <person name="Hori C."/>
            <person name="Aerts A."/>
            <person name="Henrissat B."/>
            <person name="Wiebenga A."/>
            <person name="vanKuyk P.A."/>
            <person name="Barry K."/>
            <person name="Lindquist E."/>
            <person name="LaButti K."/>
            <person name="Lapidus A."/>
            <person name="Lucas S."/>
            <person name="Coutinho P."/>
            <person name="Gong Y."/>
            <person name="Samejima M."/>
            <person name="Mahadevan R."/>
            <person name="Abou-Zaid M."/>
            <person name="de Vries R.P."/>
            <person name="Igarashi K."/>
            <person name="Yadav J.S."/>
            <person name="Grigoriev I.V."/>
            <person name="Master E.R."/>
        </authorList>
    </citation>
    <scope>NUCLEOTIDE SEQUENCE [LARGE SCALE GENOMIC DNA]</scope>
    <source>
        <strain evidence="1 2">HHB-10118-sp</strain>
    </source>
</reference>
<evidence type="ECO:0000313" key="2">
    <source>
        <dbReference type="Proteomes" id="UP000008370"/>
    </source>
</evidence>
<dbReference type="KEGG" id="pco:PHACADRAFT_261228"/>
<dbReference type="Proteomes" id="UP000008370">
    <property type="component" value="Unassembled WGS sequence"/>
</dbReference>
<proteinExistence type="predicted"/>
<name>K5W177_PHACS</name>
<dbReference type="HOGENOM" id="CLU_081631_3_2_1"/>
<dbReference type="AlphaFoldDB" id="K5W177"/>
<gene>
    <name evidence="1" type="ORF">PHACADRAFT_261228</name>
</gene>
<dbReference type="EMBL" id="JH930475">
    <property type="protein sequence ID" value="EKM52654.1"/>
    <property type="molecule type" value="Genomic_DNA"/>
</dbReference>
<dbReference type="Gene3D" id="3.30.70.100">
    <property type="match status" value="2"/>
</dbReference>
<protein>
    <recommendedName>
        <fullName evidence="3">ABM domain-containing protein</fullName>
    </recommendedName>
</protein>
<organism evidence="1 2">
    <name type="scientific">Phanerochaete carnosa (strain HHB-10118-sp)</name>
    <name type="common">White-rot fungus</name>
    <name type="synonym">Peniophora carnosa</name>
    <dbReference type="NCBI Taxonomy" id="650164"/>
    <lineage>
        <taxon>Eukaryota</taxon>
        <taxon>Fungi</taxon>
        <taxon>Dikarya</taxon>
        <taxon>Basidiomycota</taxon>
        <taxon>Agaricomycotina</taxon>
        <taxon>Agaricomycetes</taxon>
        <taxon>Polyporales</taxon>
        <taxon>Phanerochaetaceae</taxon>
        <taxon>Phanerochaete</taxon>
    </lineage>
</organism>
<dbReference type="InterPro" id="IPR011008">
    <property type="entry name" value="Dimeric_a/b-barrel"/>
</dbReference>
<keyword evidence="2" id="KW-1185">Reference proteome</keyword>
<accession>K5W177</accession>